<dbReference type="AlphaFoldDB" id="A0A0M0K3D9"/>
<gene>
    <name evidence="2" type="ORF">Ctob_009523</name>
</gene>
<protein>
    <recommendedName>
        <fullName evidence="4">TIR domain-containing protein</fullName>
    </recommendedName>
</protein>
<name>A0A0M0K3D9_9EUKA</name>
<evidence type="ECO:0000256" key="1">
    <source>
        <dbReference type="SAM" id="Phobius"/>
    </source>
</evidence>
<dbReference type="Proteomes" id="UP000037460">
    <property type="component" value="Unassembled WGS sequence"/>
</dbReference>
<keyword evidence="1" id="KW-0812">Transmembrane</keyword>
<feature type="transmembrane region" description="Helical" evidence="1">
    <location>
        <begin position="215"/>
        <end position="234"/>
    </location>
</feature>
<keyword evidence="1" id="KW-0472">Membrane</keyword>
<feature type="transmembrane region" description="Helical" evidence="1">
    <location>
        <begin position="187"/>
        <end position="209"/>
    </location>
</feature>
<feature type="transmembrane region" description="Helical" evidence="1">
    <location>
        <begin position="131"/>
        <end position="151"/>
    </location>
</feature>
<keyword evidence="1" id="KW-1133">Transmembrane helix</keyword>
<evidence type="ECO:0000313" key="3">
    <source>
        <dbReference type="Proteomes" id="UP000037460"/>
    </source>
</evidence>
<proteinExistence type="predicted"/>
<dbReference type="InterPro" id="IPR016187">
    <property type="entry name" value="CTDL_fold"/>
</dbReference>
<feature type="transmembrane region" description="Helical" evidence="1">
    <location>
        <begin position="163"/>
        <end position="180"/>
    </location>
</feature>
<evidence type="ECO:0008006" key="4">
    <source>
        <dbReference type="Google" id="ProtNLM"/>
    </source>
</evidence>
<evidence type="ECO:0000313" key="2">
    <source>
        <dbReference type="EMBL" id="KOO33107.1"/>
    </source>
</evidence>
<dbReference type="Gene3D" id="3.40.50.10140">
    <property type="entry name" value="Toll/interleukin-1 receptor homology (TIR) domain"/>
    <property type="match status" value="1"/>
</dbReference>
<comment type="caution">
    <text evidence="2">The sequence shown here is derived from an EMBL/GenBank/DDBJ whole genome shotgun (WGS) entry which is preliminary data.</text>
</comment>
<dbReference type="Gene3D" id="3.10.100.10">
    <property type="entry name" value="Mannose-Binding Protein A, subunit A"/>
    <property type="match status" value="1"/>
</dbReference>
<keyword evidence="3" id="KW-1185">Reference proteome</keyword>
<reference evidence="3" key="1">
    <citation type="journal article" date="2015" name="PLoS Genet.">
        <title>Genome Sequence and Transcriptome Analyses of Chrysochromulina tobin: Metabolic Tools for Enhanced Algal Fitness in the Prominent Order Prymnesiales (Haptophyceae).</title>
        <authorList>
            <person name="Hovde B.T."/>
            <person name="Deodato C.R."/>
            <person name="Hunsperger H.M."/>
            <person name="Ryken S.A."/>
            <person name="Yost W."/>
            <person name="Jha R.K."/>
            <person name="Patterson J."/>
            <person name="Monnat R.J. Jr."/>
            <person name="Barlow S.B."/>
            <person name="Starkenburg S.R."/>
            <person name="Cattolico R.A."/>
        </authorList>
    </citation>
    <scope>NUCLEOTIDE SEQUENCE</scope>
    <source>
        <strain evidence="3">CCMP291</strain>
    </source>
</reference>
<dbReference type="InterPro" id="IPR016186">
    <property type="entry name" value="C-type_lectin-like/link_sf"/>
</dbReference>
<organism evidence="2 3">
    <name type="scientific">Chrysochromulina tobinii</name>
    <dbReference type="NCBI Taxonomy" id="1460289"/>
    <lineage>
        <taxon>Eukaryota</taxon>
        <taxon>Haptista</taxon>
        <taxon>Haptophyta</taxon>
        <taxon>Prymnesiophyceae</taxon>
        <taxon>Prymnesiales</taxon>
        <taxon>Chrysochromulinaceae</taxon>
        <taxon>Chrysochromulina</taxon>
    </lineage>
</organism>
<dbReference type="InterPro" id="IPR035897">
    <property type="entry name" value="Toll_tir_struct_dom_sf"/>
</dbReference>
<sequence length="705" mass="75624">MAVSPAKRPASAVYLLFVLTDVASATCPGGWTRFDEGGKCYKVTAGRFNALGCAAACGENASLACIRSSAEADFVASLTRSAGDVWIGLYQSAGGAEPGGPVARASANAEAKLANAEAKGRQLRLRVSGTFVQLAWMLFVLAVGPTIGLFFGVDLTLIAGAQGFYNAALPWAIALLFLSLRPTDTRAITFTCIIIFAILLIATGIYFILAPAGGVGLILPFICASCAALVWPTLNVRLPQRRLAELTKLAKAEAEAKTNAENVAAEVMAAPEKAAAVEAKEDDCSAEYATRAEKQNTLDAGKLTEDQRKEIVKLQQKLALMQPRRKLKRLWRAFRLISVGFATLFLAFCINETLVDPFDDPIATQGTESNISISASWLIASLVLTPANRGRVVAWLGALGKSNTAENEAAAIAALVNNLSAEEAFKRGKELFRKLPFSRLTAEDLPGTSKVLGGSSNGMSAAAQPAKEFSKKTEKAILHEVFKRGKELFRKLPFSRLTAEDLPGTSKVLGGSSNGMSAAAQPTKELSDKTEKAILHEVDAFISHSWSDDGDAKYARMTEWAAGRDVSIWLDKACLDQRDIKTSLAGLPVFLAGCKQLLVLAGPTYASRLWCVMEIFVFVRMGGNREDMVVRLLSGATDLAPALQKFDAGKAKTFDPTDREMLWAVIEAAFGTFDPFNKIVRAMLTDKIQRGRSAHLASLQLPVSV</sequence>
<feature type="transmembrane region" description="Helical" evidence="1">
    <location>
        <begin position="330"/>
        <end position="348"/>
    </location>
</feature>
<dbReference type="EMBL" id="JWZX01001600">
    <property type="protein sequence ID" value="KOO33107.1"/>
    <property type="molecule type" value="Genomic_DNA"/>
</dbReference>
<dbReference type="SUPFAM" id="SSF56436">
    <property type="entry name" value="C-type lectin-like"/>
    <property type="match status" value="1"/>
</dbReference>
<accession>A0A0M0K3D9</accession>